<dbReference type="EMBL" id="JAUIZM010000001">
    <property type="protein sequence ID" value="KAK1402851.1"/>
    <property type="molecule type" value="Genomic_DNA"/>
</dbReference>
<evidence type="ECO:0000313" key="3">
    <source>
        <dbReference type="Proteomes" id="UP001237642"/>
    </source>
</evidence>
<dbReference type="SUPFAM" id="SSF50965">
    <property type="entry name" value="Galactose oxidase, central domain"/>
    <property type="match status" value="1"/>
</dbReference>
<dbReference type="AlphaFoldDB" id="A0AAD8JHP6"/>
<organism evidence="2 3">
    <name type="scientific">Heracleum sosnowskyi</name>
    <dbReference type="NCBI Taxonomy" id="360622"/>
    <lineage>
        <taxon>Eukaryota</taxon>
        <taxon>Viridiplantae</taxon>
        <taxon>Streptophyta</taxon>
        <taxon>Embryophyta</taxon>
        <taxon>Tracheophyta</taxon>
        <taxon>Spermatophyta</taxon>
        <taxon>Magnoliopsida</taxon>
        <taxon>eudicotyledons</taxon>
        <taxon>Gunneridae</taxon>
        <taxon>Pentapetalae</taxon>
        <taxon>asterids</taxon>
        <taxon>campanulids</taxon>
        <taxon>Apiales</taxon>
        <taxon>Apiaceae</taxon>
        <taxon>Apioideae</taxon>
        <taxon>apioid superclade</taxon>
        <taxon>Tordylieae</taxon>
        <taxon>Tordyliinae</taxon>
        <taxon>Heracleum</taxon>
    </lineage>
</organism>
<dbReference type="SUPFAM" id="SSF81383">
    <property type="entry name" value="F-box domain"/>
    <property type="match status" value="1"/>
</dbReference>
<dbReference type="InterPro" id="IPR036047">
    <property type="entry name" value="F-box-like_dom_sf"/>
</dbReference>
<dbReference type="Pfam" id="PF07734">
    <property type="entry name" value="FBA_1"/>
    <property type="match status" value="1"/>
</dbReference>
<evidence type="ECO:0000313" key="2">
    <source>
        <dbReference type="EMBL" id="KAK1402851.1"/>
    </source>
</evidence>
<feature type="domain" description="F-box" evidence="1">
    <location>
        <begin position="38"/>
        <end position="92"/>
    </location>
</feature>
<protein>
    <submittedName>
        <fullName evidence="2">F-box only protein 8-like</fullName>
    </submittedName>
</protein>
<sequence length="408" mass="47397">MALSLQRYTWSDKNSHFTQYLQQRIMKGKERSMLIALEKIVCYLPENLIIEILSRLSVKDLLQFKSVCKSWYDIISSPIFVSKHLNNYYNNNDDWRGCLLAQFYFSHAEIQLYELLVDETPRVSDYEVLYNMPMYCSYVCGPCDGLYYVYESDFSRRALWNPAINELKTLPEIICKPDFPAEYTYSCYEVYGLGFDHVTGDYKVVVLKGYWHVNRDSNLKHPVSVLLYSSRTNSWRYCGDLAKAYNLEINKCYIYVNGCCYWLGSFEHSSEVIISFDMANDSFKEIDVPDYAQPSSKCLAVYDDSLVFLSLHETSKNLDIWTWSEGCWTKKFSVGPLLSVWSPVGHWKGNKLVLQSGGGELILYDPDTQETENLGFKNLMRCQGVYAYMESLVSIKDKKEAVQQPEEN</sequence>
<name>A0AAD8JHP6_9APIA</name>
<dbReference type="Proteomes" id="UP001237642">
    <property type="component" value="Unassembled WGS sequence"/>
</dbReference>
<dbReference type="InterPro" id="IPR006527">
    <property type="entry name" value="F-box-assoc_dom_typ1"/>
</dbReference>
<accession>A0AAD8JHP6</accession>
<dbReference type="SMART" id="SM00256">
    <property type="entry name" value="FBOX"/>
    <property type="match status" value="1"/>
</dbReference>
<evidence type="ECO:0000259" key="1">
    <source>
        <dbReference type="PROSITE" id="PS50181"/>
    </source>
</evidence>
<dbReference type="Gene3D" id="1.20.1280.50">
    <property type="match status" value="1"/>
</dbReference>
<dbReference type="InterPro" id="IPR001810">
    <property type="entry name" value="F-box_dom"/>
</dbReference>
<dbReference type="InterPro" id="IPR050796">
    <property type="entry name" value="SCF_F-box_component"/>
</dbReference>
<reference evidence="2" key="2">
    <citation type="submission" date="2023-05" db="EMBL/GenBank/DDBJ databases">
        <authorList>
            <person name="Schelkunov M.I."/>
        </authorList>
    </citation>
    <scope>NUCLEOTIDE SEQUENCE</scope>
    <source>
        <strain evidence="2">Hsosn_3</strain>
        <tissue evidence="2">Leaf</tissue>
    </source>
</reference>
<dbReference type="PROSITE" id="PS50181">
    <property type="entry name" value="FBOX"/>
    <property type="match status" value="1"/>
</dbReference>
<keyword evidence="3" id="KW-1185">Reference proteome</keyword>
<dbReference type="CDD" id="cd22157">
    <property type="entry name" value="F-box_AtFBW1-like"/>
    <property type="match status" value="1"/>
</dbReference>
<dbReference type="PANTHER" id="PTHR31672:SF13">
    <property type="entry name" value="F-BOX PROTEIN CPR30-LIKE"/>
    <property type="match status" value="1"/>
</dbReference>
<reference evidence="2" key="1">
    <citation type="submission" date="2023-02" db="EMBL/GenBank/DDBJ databases">
        <title>Genome of toxic invasive species Heracleum sosnowskyi carries increased number of genes despite the absence of recent whole-genome duplications.</title>
        <authorList>
            <person name="Schelkunov M."/>
            <person name="Shtratnikova V."/>
            <person name="Makarenko M."/>
            <person name="Klepikova A."/>
            <person name="Omelchenko D."/>
            <person name="Novikova G."/>
            <person name="Obukhova E."/>
            <person name="Bogdanov V."/>
            <person name="Penin A."/>
            <person name="Logacheva M."/>
        </authorList>
    </citation>
    <scope>NUCLEOTIDE SEQUENCE</scope>
    <source>
        <strain evidence="2">Hsosn_3</strain>
        <tissue evidence="2">Leaf</tissue>
    </source>
</reference>
<proteinExistence type="predicted"/>
<dbReference type="Pfam" id="PF00646">
    <property type="entry name" value="F-box"/>
    <property type="match status" value="1"/>
</dbReference>
<dbReference type="InterPro" id="IPR011043">
    <property type="entry name" value="Gal_Oxase/kelch_b-propeller"/>
</dbReference>
<gene>
    <name evidence="2" type="ORF">POM88_002456</name>
</gene>
<dbReference type="PANTHER" id="PTHR31672">
    <property type="entry name" value="BNACNNG10540D PROTEIN"/>
    <property type="match status" value="1"/>
</dbReference>
<dbReference type="NCBIfam" id="TIGR01640">
    <property type="entry name" value="F_box_assoc_1"/>
    <property type="match status" value="1"/>
</dbReference>
<dbReference type="InterPro" id="IPR017451">
    <property type="entry name" value="F-box-assoc_interact_dom"/>
</dbReference>
<comment type="caution">
    <text evidence="2">The sequence shown here is derived from an EMBL/GenBank/DDBJ whole genome shotgun (WGS) entry which is preliminary data.</text>
</comment>